<reference evidence="3" key="3">
    <citation type="submission" date="2021-05" db="EMBL/GenBank/DDBJ databases">
        <title>Protein family content uncovers lineage relationships and bacterial pathway maintenance mechanisms in DPANN archaea.</title>
        <authorList>
            <person name="Castelle C.J."/>
            <person name="Meheust R."/>
            <person name="Jaffe A.L."/>
            <person name="Seitz K."/>
            <person name="Gong X."/>
            <person name="Baker B.J."/>
            <person name="Banfield J.F."/>
        </authorList>
    </citation>
    <scope>NUCLEOTIDE SEQUENCE</scope>
    <source>
        <strain evidence="3">RIFCSPHIGHO2_01_FULL_GW2011_AR10_43_9</strain>
    </source>
</reference>
<protein>
    <submittedName>
        <fullName evidence="2">Uncharacterized protein</fullName>
    </submittedName>
</protein>
<feature type="transmembrane region" description="Helical" evidence="1">
    <location>
        <begin position="6"/>
        <end position="25"/>
    </location>
</feature>
<reference evidence="3" key="2">
    <citation type="submission" date="2021-03" db="EMBL/GenBank/DDBJ databases">
        <authorList>
            <person name="Jaffe A."/>
        </authorList>
    </citation>
    <scope>NUCLEOTIDE SEQUENCE</scope>
    <source>
        <strain evidence="3">RIFCSPHIGHO2_01_FULL_GW2011_AR10_43_9</strain>
    </source>
</reference>
<dbReference type="AlphaFoldDB" id="A0A7J4ISG7"/>
<dbReference type="Proteomes" id="UP000577419">
    <property type="component" value="Unassembled WGS sequence"/>
</dbReference>
<evidence type="ECO:0000313" key="2">
    <source>
        <dbReference type="EMBL" id="HIH08463.1"/>
    </source>
</evidence>
<evidence type="ECO:0000313" key="3">
    <source>
        <dbReference type="EMBL" id="MBS3059477.1"/>
    </source>
</evidence>
<organism evidence="2 4">
    <name type="scientific">Candidatus Iainarchaeum sp</name>
    <dbReference type="NCBI Taxonomy" id="3101447"/>
    <lineage>
        <taxon>Archaea</taxon>
        <taxon>Candidatus Iainarchaeota</taxon>
        <taxon>Candidatus Iainarchaeia</taxon>
        <taxon>Candidatus Iainarchaeales</taxon>
        <taxon>Candidatus Iainarchaeaceae</taxon>
        <taxon>Candidatus Iainarchaeum</taxon>
    </lineage>
</organism>
<keyword evidence="1" id="KW-1133">Transmembrane helix</keyword>
<keyword evidence="1" id="KW-0812">Transmembrane</keyword>
<dbReference type="EMBL" id="DUFG01000018">
    <property type="protein sequence ID" value="HIH08463.1"/>
    <property type="molecule type" value="Genomic_DNA"/>
</dbReference>
<evidence type="ECO:0000313" key="4">
    <source>
        <dbReference type="Proteomes" id="UP000577419"/>
    </source>
</evidence>
<comment type="caution">
    <text evidence="2">The sequence shown here is derived from an EMBL/GenBank/DDBJ whole genome shotgun (WGS) entry which is preliminary data.</text>
</comment>
<reference evidence="2" key="1">
    <citation type="journal article" date="2020" name="bioRxiv">
        <title>A rank-normalized archaeal taxonomy based on genome phylogeny resolves widespread incomplete and uneven classifications.</title>
        <authorList>
            <person name="Rinke C."/>
            <person name="Chuvochina M."/>
            <person name="Mussig A.J."/>
            <person name="Chaumeil P.-A."/>
            <person name="Waite D.W."/>
            <person name="Whitman W.B."/>
            <person name="Parks D.H."/>
            <person name="Hugenholtz P."/>
        </authorList>
    </citation>
    <scope>NUCLEOTIDE SEQUENCE</scope>
    <source>
        <strain evidence="2">UBA10011</strain>
    </source>
</reference>
<name>A0A7J4ISG7_9ARCH</name>
<dbReference type="EMBL" id="JAGVWF010000048">
    <property type="protein sequence ID" value="MBS3059477.1"/>
    <property type="molecule type" value="Genomic_DNA"/>
</dbReference>
<evidence type="ECO:0000256" key="1">
    <source>
        <dbReference type="SAM" id="Phobius"/>
    </source>
</evidence>
<keyword evidence="1" id="KW-0472">Membrane</keyword>
<dbReference type="Proteomes" id="UP000683213">
    <property type="component" value="Unassembled WGS sequence"/>
</dbReference>
<proteinExistence type="predicted"/>
<accession>A0A7J4ISG7</accession>
<sequence length="81" mass="8857">MVSYSNAIVALLIVAGIAVLGTAVLKLGEKPANVQLENTQENYQQFVGAELSDKCAVPPGYTEEAWREHMGHHPDRYAECL</sequence>
<gene>
    <name evidence="2" type="ORF">HA237_03770</name>
    <name evidence="3" type="ORF">J4224_03600</name>
</gene>